<accession>A0ABY3PTL0</accession>
<dbReference type="NCBIfam" id="TIGR00234">
    <property type="entry name" value="tyrS"/>
    <property type="match status" value="1"/>
</dbReference>
<dbReference type="SUPFAM" id="SSF52374">
    <property type="entry name" value="Nucleotidylyl transferase"/>
    <property type="match status" value="1"/>
</dbReference>
<dbReference type="SMART" id="SM00363">
    <property type="entry name" value="S4"/>
    <property type="match status" value="1"/>
</dbReference>
<organism evidence="12 13">
    <name type="scientific">Gloeobacter morelensis MG652769</name>
    <dbReference type="NCBI Taxonomy" id="2781736"/>
    <lineage>
        <taxon>Bacteria</taxon>
        <taxon>Bacillati</taxon>
        <taxon>Cyanobacteriota</taxon>
        <taxon>Cyanophyceae</taxon>
        <taxon>Gloeobacterales</taxon>
        <taxon>Gloeobacteraceae</taxon>
        <taxon>Gloeobacter</taxon>
        <taxon>Gloeobacter morelensis</taxon>
    </lineage>
</organism>
<keyword evidence="7 9" id="KW-0030">Aminoacyl-tRNA synthetase</keyword>
<dbReference type="CDD" id="cd00165">
    <property type="entry name" value="S4"/>
    <property type="match status" value="1"/>
</dbReference>
<name>A0ABY3PTL0_9CYAN</name>
<comment type="catalytic activity">
    <reaction evidence="8 9">
        <text>tRNA(Tyr) + L-tyrosine + ATP = L-tyrosyl-tRNA(Tyr) + AMP + diphosphate + H(+)</text>
        <dbReference type="Rhea" id="RHEA:10220"/>
        <dbReference type="Rhea" id="RHEA-COMP:9706"/>
        <dbReference type="Rhea" id="RHEA-COMP:9707"/>
        <dbReference type="ChEBI" id="CHEBI:15378"/>
        <dbReference type="ChEBI" id="CHEBI:30616"/>
        <dbReference type="ChEBI" id="CHEBI:33019"/>
        <dbReference type="ChEBI" id="CHEBI:58315"/>
        <dbReference type="ChEBI" id="CHEBI:78442"/>
        <dbReference type="ChEBI" id="CHEBI:78536"/>
        <dbReference type="ChEBI" id="CHEBI:456215"/>
        <dbReference type="EC" id="6.1.1.1"/>
    </reaction>
</comment>
<dbReference type="Gene3D" id="3.10.290.10">
    <property type="entry name" value="RNA-binding S4 domain"/>
    <property type="match status" value="1"/>
</dbReference>
<comment type="subcellular location">
    <subcellularLocation>
        <location evidence="9">Cytoplasm</location>
    </subcellularLocation>
</comment>
<dbReference type="Gene3D" id="1.10.240.10">
    <property type="entry name" value="Tyrosyl-Transfer RNA Synthetase"/>
    <property type="match status" value="1"/>
</dbReference>
<keyword evidence="6 9" id="KW-0648">Protein biosynthesis</keyword>
<gene>
    <name evidence="9" type="primary">tyrS</name>
    <name evidence="12" type="ORF">ISF26_11865</name>
</gene>
<evidence type="ECO:0000256" key="4">
    <source>
        <dbReference type="ARBA" id="ARBA00022840"/>
    </source>
</evidence>
<dbReference type="PRINTS" id="PR01040">
    <property type="entry name" value="TRNASYNTHTYR"/>
</dbReference>
<comment type="subunit">
    <text evidence="9">Homodimer.</text>
</comment>
<dbReference type="Pfam" id="PF01479">
    <property type="entry name" value="S4"/>
    <property type="match status" value="1"/>
</dbReference>
<evidence type="ECO:0000256" key="2">
    <source>
        <dbReference type="ARBA" id="ARBA00022598"/>
    </source>
</evidence>
<feature type="binding site" evidence="9">
    <location>
        <position position="234"/>
    </location>
    <ligand>
        <name>ATP</name>
        <dbReference type="ChEBI" id="CHEBI:30616"/>
    </ligand>
</feature>
<dbReference type="SUPFAM" id="SSF55174">
    <property type="entry name" value="Alpha-L RNA-binding motif"/>
    <property type="match status" value="1"/>
</dbReference>
<keyword evidence="13" id="KW-1185">Reference proteome</keyword>
<keyword evidence="3 9" id="KW-0547">Nucleotide-binding</keyword>
<dbReference type="HAMAP" id="MF_02007">
    <property type="entry name" value="Tyr_tRNA_synth_type2"/>
    <property type="match status" value="1"/>
</dbReference>
<evidence type="ECO:0000256" key="9">
    <source>
        <dbReference type="HAMAP-Rule" id="MF_02007"/>
    </source>
</evidence>
<dbReference type="GO" id="GO:0004831">
    <property type="term" value="F:tyrosine-tRNA ligase activity"/>
    <property type="evidence" value="ECO:0007669"/>
    <property type="project" value="UniProtKB-EC"/>
</dbReference>
<dbReference type="InterPro" id="IPR002307">
    <property type="entry name" value="Tyr-tRNA-ligase"/>
</dbReference>
<evidence type="ECO:0000256" key="6">
    <source>
        <dbReference type="ARBA" id="ARBA00022917"/>
    </source>
</evidence>
<comment type="similarity">
    <text evidence="9">Belongs to the class-I aminoacyl-tRNA synthetase family. TyrS type 2 subfamily.</text>
</comment>
<evidence type="ECO:0000256" key="10">
    <source>
        <dbReference type="PROSITE-ProRule" id="PRU00182"/>
    </source>
</evidence>
<evidence type="ECO:0000313" key="12">
    <source>
        <dbReference type="EMBL" id="UFP96854.1"/>
    </source>
</evidence>
<dbReference type="EC" id="6.1.1.1" evidence="9"/>
<evidence type="ECO:0000313" key="13">
    <source>
        <dbReference type="Proteomes" id="UP001054846"/>
    </source>
</evidence>
<comment type="function">
    <text evidence="9">Catalyzes the attachment of tyrosine to tRNA(Tyr) in a two-step reaction: tyrosine is first activated by ATP to form Tyr-AMP and then transferred to the acceptor end of tRNA(Tyr).</text>
</comment>
<dbReference type="InterPro" id="IPR036986">
    <property type="entry name" value="S4_RNA-bd_sf"/>
</dbReference>
<keyword evidence="2 9" id="KW-0436">Ligase</keyword>
<dbReference type="Pfam" id="PF00579">
    <property type="entry name" value="tRNA-synt_1b"/>
    <property type="match status" value="1"/>
</dbReference>
<dbReference type="Gene3D" id="3.40.50.620">
    <property type="entry name" value="HUPs"/>
    <property type="match status" value="1"/>
</dbReference>
<feature type="domain" description="RNA-binding S4" evidence="11">
    <location>
        <begin position="337"/>
        <end position="398"/>
    </location>
</feature>
<reference evidence="12 13" key="1">
    <citation type="journal article" date="2021" name="Genome Biol. Evol.">
        <title>Complete Genome Sequencing of a Novel Gloeobacter Species from a Waterfall Cave in Mexico.</title>
        <authorList>
            <person name="Saw J.H."/>
            <person name="Cardona T."/>
            <person name="Montejano G."/>
        </authorList>
    </citation>
    <scope>NUCLEOTIDE SEQUENCE [LARGE SCALE GENOMIC DNA]</scope>
    <source>
        <strain evidence="12">MG652769</strain>
    </source>
</reference>
<dbReference type="EMBL" id="CP063845">
    <property type="protein sequence ID" value="UFP96854.1"/>
    <property type="molecule type" value="Genomic_DNA"/>
</dbReference>
<dbReference type="InterPro" id="IPR024108">
    <property type="entry name" value="Tyr-tRNA-ligase_bac_2"/>
</dbReference>
<keyword evidence="5 10" id="KW-0694">RNA-binding</keyword>
<feature type="short sequence motif" description="'KMSKS' region" evidence="9">
    <location>
        <begin position="231"/>
        <end position="235"/>
    </location>
</feature>
<dbReference type="CDD" id="cd00805">
    <property type="entry name" value="TyrRS_core"/>
    <property type="match status" value="1"/>
</dbReference>
<protein>
    <recommendedName>
        <fullName evidence="9">Tyrosine--tRNA ligase</fullName>
        <ecNumber evidence="9">6.1.1.1</ecNumber>
    </recommendedName>
    <alternativeName>
        <fullName evidence="9">Tyrosyl-tRNA synthetase</fullName>
        <shortName evidence="9">TyrRS</shortName>
    </alternativeName>
</protein>
<dbReference type="Proteomes" id="UP001054846">
    <property type="component" value="Chromosome"/>
</dbReference>
<dbReference type="PANTHER" id="PTHR11766:SF1">
    <property type="entry name" value="TYROSINE--TRNA LIGASE"/>
    <property type="match status" value="1"/>
</dbReference>
<evidence type="ECO:0000256" key="5">
    <source>
        <dbReference type="ARBA" id="ARBA00022884"/>
    </source>
</evidence>
<dbReference type="InterPro" id="IPR014729">
    <property type="entry name" value="Rossmann-like_a/b/a_fold"/>
</dbReference>
<dbReference type="InterPro" id="IPR024088">
    <property type="entry name" value="Tyr-tRNA-ligase_bac-type"/>
</dbReference>
<dbReference type="PROSITE" id="PS50889">
    <property type="entry name" value="S4"/>
    <property type="match status" value="1"/>
</dbReference>
<keyword evidence="4 9" id="KW-0067">ATP-binding</keyword>
<dbReference type="InterPro" id="IPR002942">
    <property type="entry name" value="S4_RNA-bd"/>
</dbReference>
<keyword evidence="1 9" id="KW-0963">Cytoplasm</keyword>
<evidence type="ECO:0000256" key="1">
    <source>
        <dbReference type="ARBA" id="ARBA00022490"/>
    </source>
</evidence>
<evidence type="ECO:0000256" key="3">
    <source>
        <dbReference type="ARBA" id="ARBA00022741"/>
    </source>
</evidence>
<feature type="short sequence motif" description="'HIGH' region" evidence="9">
    <location>
        <begin position="47"/>
        <end position="56"/>
    </location>
</feature>
<dbReference type="PANTHER" id="PTHR11766">
    <property type="entry name" value="TYROSYL-TRNA SYNTHETASE"/>
    <property type="match status" value="1"/>
</dbReference>
<evidence type="ECO:0000259" key="11">
    <source>
        <dbReference type="SMART" id="SM00363"/>
    </source>
</evidence>
<proteinExistence type="inferred from homology"/>
<evidence type="ECO:0000256" key="7">
    <source>
        <dbReference type="ARBA" id="ARBA00023146"/>
    </source>
</evidence>
<evidence type="ECO:0000256" key="8">
    <source>
        <dbReference type="ARBA" id="ARBA00048248"/>
    </source>
</evidence>
<dbReference type="InterPro" id="IPR002305">
    <property type="entry name" value="aa-tRNA-synth_Ic"/>
</dbReference>
<sequence>MDERQVERLSRHGVAEIFPGGAEALTRRLAEAERSRTSLRVKLGIDPTRPDLHLGHTVVLRKLREFQDLGHTAILLIGGFTAQIGDPTGKSEARPRLRAAEVDEYAKTYLDQARLILDFDTLEVRNNTEWLSGLDLAAIIKLLASTSVAQMLAKEDFGQRYEAGTAIYLHEFLYPLMQGYDSVALDADVELGGSDQRFNLLMGRNLQELFGKRPQLALTVPLLVGLDGVKKMSKSLDNYVGVTEDPLTMYSKLEKTPDALVETYFELLTDLGVSVLPANPRERQKRLALAVTGWLHSPEQALRAQEAAAAMVTGSGGTGADLEAVPEFSLAEIVFPVRLANLLKAAGLCPSVSEGMRQIKNGAVRLNQERITDPNRGFIGAEELAGAVLQVGKKHFRRLVPG</sequence>
<dbReference type="RefSeq" id="WP_230844187.1">
    <property type="nucleotide sequence ID" value="NZ_CP063845.1"/>
</dbReference>